<comment type="caution">
    <text evidence="1">The sequence shown here is derived from an EMBL/GenBank/DDBJ whole genome shotgun (WGS) entry which is preliminary data.</text>
</comment>
<reference evidence="1" key="1">
    <citation type="submission" date="2022-07" db="EMBL/GenBank/DDBJ databases">
        <title>Genome Sequence of Phlebia brevispora.</title>
        <authorList>
            <person name="Buettner E."/>
        </authorList>
    </citation>
    <scope>NUCLEOTIDE SEQUENCE</scope>
    <source>
        <strain evidence="1">MPL23</strain>
    </source>
</reference>
<evidence type="ECO:0000313" key="2">
    <source>
        <dbReference type="Proteomes" id="UP001148662"/>
    </source>
</evidence>
<gene>
    <name evidence="1" type="ORF">NM688_g3846</name>
</gene>
<sequence>MDDNTSTHSSDTSPLRLGRAHSQQVHIRAKFHSPNVLTPRSSDVRHKPPGTRTMSTESVAEANTDVDTAINHGASMTARELDAATALHVWPRMTMSKRVP</sequence>
<protein>
    <submittedName>
        <fullName evidence="1">Uncharacterized protein</fullName>
    </submittedName>
</protein>
<organism evidence="1 2">
    <name type="scientific">Phlebia brevispora</name>
    <dbReference type="NCBI Taxonomy" id="194682"/>
    <lineage>
        <taxon>Eukaryota</taxon>
        <taxon>Fungi</taxon>
        <taxon>Dikarya</taxon>
        <taxon>Basidiomycota</taxon>
        <taxon>Agaricomycotina</taxon>
        <taxon>Agaricomycetes</taxon>
        <taxon>Polyporales</taxon>
        <taxon>Meruliaceae</taxon>
        <taxon>Phlebia</taxon>
    </lineage>
</organism>
<accession>A0ACC1T588</accession>
<keyword evidence="2" id="KW-1185">Reference proteome</keyword>
<proteinExistence type="predicted"/>
<name>A0ACC1T588_9APHY</name>
<evidence type="ECO:0000313" key="1">
    <source>
        <dbReference type="EMBL" id="KAJ3553014.1"/>
    </source>
</evidence>
<dbReference type="Proteomes" id="UP001148662">
    <property type="component" value="Unassembled WGS sequence"/>
</dbReference>
<dbReference type="EMBL" id="JANHOG010000589">
    <property type="protein sequence ID" value="KAJ3553014.1"/>
    <property type="molecule type" value="Genomic_DNA"/>
</dbReference>